<dbReference type="OrthoDB" id="10282061at2759"/>
<comment type="caution">
    <text evidence="1">The sequence shown here is derived from an EMBL/GenBank/DDBJ whole genome shotgun (WGS) entry which is preliminary data.</text>
</comment>
<sequence length="376" mass="42126">MANPGNGYRYGSSILINDDNSIDMWTCSPGTDGAWDFIRYRLSSDNGQKWSSDDIALRPTSGSRDAYSVCDPGVLKIDKYWYIGYTSTEDSTGMNNQFGWDIKNPQPIVTYTGDPTKYGSGEPSMVRLDDQISVYYTNTDTYGGHTDLSAATVSDHEDSWPLYLQAKGHVITRHLNREDTTNIKWVPELEFFIVQDGIQWSMTSYTRERVQQGAHNIGISGDTSGHFYMSKNTFIAYAYQLDGSSGANWPTLLNPVTLAKVPMGSPVDEKVSSIFNMTECLLNQLFAPFSYGSLNGYEFPIDFTIQSLVTMDGSVWQNVLGQNITNFPNPGNQSVHRPFLVLSYARWFRILATKLGKDNHGNSYFQLAELATSVLY</sequence>
<dbReference type="Proteomes" id="UP000663829">
    <property type="component" value="Unassembled WGS sequence"/>
</dbReference>
<accession>A0A814SVB6</accession>
<evidence type="ECO:0000313" key="2">
    <source>
        <dbReference type="EMBL" id="CAF3915863.1"/>
    </source>
</evidence>
<name>A0A814SVB6_9BILA</name>
<organism evidence="1 3">
    <name type="scientific">Didymodactylos carnosus</name>
    <dbReference type="NCBI Taxonomy" id="1234261"/>
    <lineage>
        <taxon>Eukaryota</taxon>
        <taxon>Metazoa</taxon>
        <taxon>Spiralia</taxon>
        <taxon>Gnathifera</taxon>
        <taxon>Rotifera</taxon>
        <taxon>Eurotatoria</taxon>
        <taxon>Bdelloidea</taxon>
        <taxon>Philodinida</taxon>
        <taxon>Philodinidae</taxon>
        <taxon>Didymodactylos</taxon>
    </lineage>
</organism>
<protein>
    <submittedName>
        <fullName evidence="1">Uncharacterized protein</fullName>
    </submittedName>
</protein>
<dbReference type="EMBL" id="CAJOBC010006933">
    <property type="protein sequence ID" value="CAF3915863.1"/>
    <property type="molecule type" value="Genomic_DNA"/>
</dbReference>
<keyword evidence="3" id="KW-1185">Reference proteome</keyword>
<dbReference type="AlphaFoldDB" id="A0A814SVB6"/>
<dbReference type="EMBL" id="CAJNOQ010006933">
    <property type="protein sequence ID" value="CAF1152340.1"/>
    <property type="molecule type" value="Genomic_DNA"/>
</dbReference>
<reference evidence="1" key="1">
    <citation type="submission" date="2021-02" db="EMBL/GenBank/DDBJ databases">
        <authorList>
            <person name="Nowell W R."/>
        </authorList>
    </citation>
    <scope>NUCLEOTIDE SEQUENCE</scope>
</reference>
<proteinExistence type="predicted"/>
<gene>
    <name evidence="1" type="ORF">GPM918_LOCUS21248</name>
    <name evidence="2" type="ORF">SRO942_LOCUS21245</name>
</gene>
<evidence type="ECO:0000313" key="3">
    <source>
        <dbReference type="Proteomes" id="UP000663829"/>
    </source>
</evidence>
<evidence type="ECO:0000313" key="1">
    <source>
        <dbReference type="EMBL" id="CAF1152340.1"/>
    </source>
</evidence>
<dbReference type="Proteomes" id="UP000681722">
    <property type="component" value="Unassembled WGS sequence"/>
</dbReference>